<gene>
    <name evidence="1" type="ORF">P0Y49_20665</name>
</gene>
<accession>A0AAJ5W730</accession>
<protein>
    <submittedName>
        <fullName evidence="1">Uncharacterized protein</fullName>
    </submittedName>
</protein>
<evidence type="ECO:0000313" key="1">
    <source>
        <dbReference type="EMBL" id="WEK19194.1"/>
    </source>
</evidence>
<name>A0AAJ5W730_9SPHI</name>
<sequence length="63" mass="7277">MTATSLLYAFAYRKLQNKQESEDVVREHIASHKLQIDVDTVNASFHLKKKLGIIIFVVYVLNK</sequence>
<organism evidence="1 2">
    <name type="scientific">Candidatus Pedobacter colombiensis</name>
    <dbReference type="NCBI Taxonomy" id="3121371"/>
    <lineage>
        <taxon>Bacteria</taxon>
        <taxon>Pseudomonadati</taxon>
        <taxon>Bacteroidota</taxon>
        <taxon>Sphingobacteriia</taxon>
        <taxon>Sphingobacteriales</taxon>
        <taxon>Sphingobacteriaceae</taxon>
        <taxon>Pedobacter</taxon>
    </lineage>
</organism>
<dbReference type="Proteomes" id="UP001214530">
    <property type="component" value="Chromosome"/>
</dbReference>
<proteinExistence type="predicted"/>
<reference evidence="1" key="1">
    <citation type="submission" date="2023-03" db="EMBL/GenBank/DDBJ databases">
        <title>Andean soil-derived lignocellulolytic bacterial consortium as a source of novel taxa and putative plastic-active enzymes.</title>
        <authorList>
            <person name="Diaz-Garcia L."/>
            <person name="Chuvochina M."/>
            <person name="Feuerriegel G."/>
            <person name="Bunk B."/>
            <person name="Sproer C."/>
            <person name="Streit W.R."/>
            <person name="Rodriguez L.M."/>
            <person name="Overmann J."/>
            <person name="Jimenez D.J."/>
        </authorList>
    </citation>
    <scope>NUCLEOTIDE SEQUENCE</scope>
    <source>
        <strain evidence="1">MAG 3858</strain>
    </source>
</reference>
<dbReference type="EMBL" id="CP119313">
    <property type="protein sequence ID" value="WEK19194.1"/>
    <property type="molecule type" value="Genomic_DNA"/>
</dbReference>
<dbReference type="AlphaFoldDB" id="A0AAJ5W730"/>
<evidence type="ECO:0000313" key="2">
    <source>
        <dbReference type="Proteomes" id="UP001214530"/>
    </source>
</evidence>